<dbReference type="InterPro" id="IPR050396">
    <property type="entry name" value="Glycosyltr_51/Transpeptidase"/>
</dbReference>
<comment type="subcellular location">
    <subcellularLocation>
        <location evidence="1">Cell membrane</location>
    </subcellularLocation>
</comment>
<dbReference type="Gene3D" id="3.40.710.10">
    <property type="entry name" value="DD-peptidase/beta-lactamase superfamily"/>
    <property type="match status" value="1"/>
</dbReference>
<comment type="similarity">
    <text evidence="2">In the C-terminal section; belongs to the transpeptidase family.</text>
</comment>
<dbReference type="GO" id="GO:0009252">
    <property type="term" value="P:peptidoglycan biosynthetic process"/>
    <property type="evidence" value="ECO:0007669"/>
    <property type="project" value="UniProtKB-KW"/>
</dbReference>
<evidence type="ECO:0000256" key="12">
    <source>
        <dbReference type="ARBA" id="ARBA00023136"/>
    </source>
</evidence>
<feature type="domain" description="Penicillin-binding protein transpeptidase" evidence="17">
    <location>
        <begin position="343"/>
        <end position="596"/>
    </location>
</feature>
<dbReference type="Pfam" id="PF00912">
    <property type="entry name" value="Transgly"/>
    <property type="match status" value="1"/>
</dbReference>
<dbReference type="EMBL" id="MFLD01000036">
    <property type="protein sequence ID" value="OGG58756.1"/>
    <property type="molecule type" value="Genomic_DNA"/>
</dbReference>
<dbReference type="Gene3D" id="2.60.40.10">
    <property type="entry name" value="Immunoglobulins"/>
    <property type="match status" value="1"/>
</dbReference>
<keyword evidence="4" id="KW-1003">Cell membrane</keyword>
<evidence type="ECO:0000256" key="15">
    <source>
        <dbReference type="ARBA" id="ARBA00034000"/>
    </source>
</evidence>
<dbReference type="GO" id="GO:0071555">
    <property type="term" value="P:cell wall organization"/>
    <property type="evidence" value="ECO:0007669"/>
    <property type="project" value="UniProtKB-KW"/>
</dbReference>
<evidence type="ECO:0000256" key="3">
    <source>
        <dbReference type="ARBA" id="ARBA00007739"/>
    </source>
</evidence>
<dbReference type="Pfam" id="PF00905">
    <property type="entry name" value="Transpeptidase"/>
    <property type="match status" value="1"/>
</dbReference>
<evidence type="ECO:0000259" key="17">
    <source>
        <dbReference type="Pfam" id="PF00905"/>
    </source>
</evidence>
<evidence type="ECO:0000256" key="4">
    <source>
        <dbReference type="ARBA" id="ARBA00022475"/>
    </source>
</evidence>
<proteinExistence type="inferred from homology"/>
<evidence type="ECO:0000256" key="10">
    <source>
        <dbReference type="ARBA" id="ARBA00022960"/>
    </source>
</evidence>
<dbReference type="NCBIfam" id="TIGR02074">
    <property type="entry name" value="PBP_1a_fam"/>
    <property type="match status" value="1"/>
</dbReference>
<dbReference type="GO" id="GO:0006508">
    <property type="term" value="P:proteolysis"/>
    <property type="evidence" value="ECO:0007669"/>
    <property type="project" value="UniProtKB-KW"/>
</dbReference>
<keyword evidence="12" id="KW-0472">Membrane</keyword>
<protein>
    <submittedName>
        <fullName evidence="19">Uncharacterized protein</fullName>
    </submittedName>
</protein>
<dbReference type="GO" id="GO:0005886">
    <property type="term" value="C:plasma membrane"/>
    <property type="evidence" value="ECO:0007669"/>
    <property type="project" value="UniProtKB-SubCell"/>
</dbReference>
<keyword evidence="13" id="KW-0511">Multifunctional enzyme</keyword>
<dbReference type="FunFam" id="1.10.3810.10:FF:000001">
    <property type="entry name" value="Penicillin-binding protein 1A"/>
    <property type="match status" value="1"/>
</dbReference>
<evidence type="ECO:0000256" key="14">
    <source>
        <dbReference type="ARBA" id="ARBA00023316"/>
    </source>
</evidence>
<evidence type="ECO:0000256" key="16">
    <source>
        <dbReference type="ARBA" id="ARBA00049902"/>
    </source>
</evidence>
<keyword evidence="10" id="KW-0133">Cell shape</keyword>
<keyword evidence="14" id="KW-0961">Cell wall biogenesis/degradation</keyword>
<evidence type="ECO:0000256" key="7">
    <source>
        <dbReference type="ARBA" id="ARBA00022676"/>
    </source>
</evidence>
<dbReference type="AlphaFoldDB" id="A0A1F6DBH2"/>
<dbReference type="SUPFAM" id="SSF53955">
    <property type="entry name" value="Lysozyme-like"/>
    <property type="match status" value="1"/>
</dbReference>
<evidence type="ECO:0000256" key="2">
    <source>
        <dbReference type="ARBA" id="ARBA00007090"/>
    </source>
</evidence>
<evidence type="ECO:0000313" key="19">
    <source>
        <dbReference type="EMBL" id="OGG58756.1"/>
    </source>
</evidence>
<dbReference type="InterPro" id="IPR013783">
    <property type="entry name" value="Ig-like_fold"/>
</dbReference>
<reference evidence="19 20" key="1">
    <citation type="journal article" date="2016" name="Nat. Commun.">
        <title>Thousands of microbial genomes shed light on interconnected biogeochemical processes in an aquifer system.</title>
        <authorList>
            <person name="Anantharaman K."/>
            <person name="Brown C.T."/>
            <person name="Hug L.A."/>
            <person name="Sharon I."/>
            <person name="Castelle C.J."/>
            <person name="Probst A.J."/>
            <person name="Thomas B.C."/>
            <person name="Singh A."/>
            <person name="Wilkins M.J."/>
            <person name="Karaoz U."/>
            <person name="Brodie E.L."/>
            <person name="Williams K.H."/>
            <person name="Hubbard S.S."/>
            <person name="Banfield J.F."/>
        </authorList>
    </citation>
    <scope>NUCLEOTIDE SEQUENCE [LARGE SCALE GENOMIC DNA]</scope>
</reference>
<keyword evidence="8" id="KW-0808">Transferase</keyword>
<evidence type="ECO:0000256" key="13">
    <source>
        <dbReference type="ARBA" id="ARBA00023268"/>
    </source>
</evidence>
<dbReference type="Gene3D" id="1.10.3810.10">
    <property type="entry name" value="Biosynthetic peptidoglycan transglycosylase-like"/>
    <property type="match status" value="1"/>
</dbReference>
<dbReference type="SUPFAM" id="SSF56601">
    <property type="entry name" value="beta-lactamase/transpeptidase-like"/>
    <property type="match status" value="1"/>
</dbReference>
<name>A0A1F6DBH2_9BACT</name>
<evidence type="ECO:0000256" key="9">
    <source>
        <dbReference type="ARBA" id="ARBA00022801"/>
    </source>
</evidence>
<evidence type="ECO:0000256" key="6">
    <source>
        <dbReference type="ARBA" id="ARBA00022670"/>
    </source>
</evidence>
<comment type="catalytic activity">
    <reaction evidence="15">
        <text>Preferential cleavage: (Ac)2-L-Lys-D-Ala-|-D-Ala. Also transpeptidation of peptidyl-alanyl moieties that are N-acyl substituents of D-alanine.</text>
        <dbReference type="EC" id="3.4.16.4"/>
    </reaction>
</comment>
<dbReference type="GO" id="GO:0008360">
    <property type="term" value="P:regulation of cell shape"/>
    <property type="evidence" value="ECO:0007669"/>
    <property type="project" value="UniProtKB-KW"/>
</dbReference>
<evidence type="ECO:0000313" key="20">
    <source>
        <dbReference type="Proteomes" id="UP000178042"/>
    </source>
</evidence>
<comment type="catalytic activity">
    <reaction evidence="16">
        <text>[GlcNAc-(1-&gt;4)-Mur2Ac(oyl-L-Ala-gamma-D-Glu-L-Lys-D-Ala-D-Ala)](n)-di-trans,octa-cis-undecaprenyl diphosphate + beta-D-GlcNAc-(1-&gt;4)-Mur2Ac(oyl-L-Ala-gamma-D-Glu-L-Lys-D-Ala-D-Ala)-di-trans,octa-cis-undecaprenyl diphosphate = [GlcNAc-(1-&gt;4)-Mur2Ac(oyl-L-Ala-gamma-D-Glu-L-Lys-D-Ala-D-Ala)](n+1)-di-trans,octa-cis-undecaprenyl diphosphate + di-trans,octa-cis-undecaprenyl diphosphate + H(+)</text>
        <dbReference type="Rhea" id="RHEA:23708"/>
        <dbReference type="Rhea" id="RHEA-COMP:9602"/>
        <dbReference type="Rhea" id="RHEA-COMP:9603"/>
        <dbReference type="ChEBI" id="CHEBI:15378"/>
        <dbReference type="ChEBI" id="CHEBI:58405"/>
        <dbReference type="ChEBI" id="CHEBI:60033"/>
        <dbReference type="ChEBI" id="CHEBI:78435"/>
        <dbReference type="EC" id="2.4.99.28"/>
    </reaction>
</comment>
<comment type="caution">
    <text evidence="19">The sequence shown here is derived from an EMBL/GenBank/DDBJ whole genome shotgun (WGS) entry which is preliminary data.</text>
</comment>
<dbReference type="Pfam" id="PF17957">
    <property type="entry name" value="Big_7"/>
    <property type="match status" value="1"/>
</dbReference>
<dbReference type="Proteomes" id="UP000178042">
    <property type="component" value="Unassembled WGS sequence"/>
</dbReference>
<accession>A0A1F6DBH2</accession>
<dbReference type="PANTHER" id="PTHR32282:SF11">
    <property type="entry name" value="PENICILLIN-BINDING PROTEIN 1B"/>
    <property type="match status" value="1"/>
</dbReference>
<evidence type="ECO:0000259" key="18">
    <source>
        <dbReference type="Pfam" id="PF00912"/>
    </source>
</evidence>
<evidence type="ECO:0000256" key="1">
    <source>
        <dbReference type="ARBA" id="ARBA00004236"/>
    </source>
</evidence>
<keyword evidence="11" id="KW-0573">Peptidoglycan synthesis</keyword>
<comment type="similarity">
    <text evidence="3">In the N-terminal section; belongs to the glycosyltransferase 51 family.</text>
</comment>
<dbReference type="GO" id="GO:0008955">
    <property type="term" value="F:peptidoglycan glycosyltransferase activity"/>
    <property type="evidence" value="ECO:0007669"/>
    <property type="project" value="UniProtKB-EC"/>
</dbReference>
<keyword evidence="7" id="KW-0328">Glycosyltransferase</keyword>
<evidence type="ECO:0000256" key="5">
    <source>
        <dbReference type="ARBA" id="ARBA00022645"/>
    </source>
</evidence>
<feature type="domain" description="Glycosyl transferase family 51" evidence="18">
    <location>
        <begin position="84"/>
        <end position="252"/>
    </location>
</feature>
<dbReference type="InterPro" id="IPR023346">
    <property type="entry name" value="Lysozyme-like_dom_sf"/>
</dbReference>
<dbReference type="PANTHER" id="PTHR32282">
    <property type="entry name" value="BINDING PROTEIN TRANSPEPTIDASE, PUTATIVE-RELATED"/>
    <property type="match status" value="1"/>
</dbReference>
<dbReference type="GO" id="GO:0030288">
    <property type="term" value="C:outer membrane-bounded periplasmic space"/>
    <property type="evidence" value="ECO:0007669"/>
    <property type="project" value="TreeGrafter"/>
</dbReference>
<organism evidence="19 20">
    <name type="scientific">Candidatus Kaiserbacteria bacterium RIFCSPHIGHO2_02_FULL_49_16</name>
    <dbReference type="NCBI Taxonomy" id="1798490"/>
    <lineage>
        <taxon>Bacteria</taxon>
        <taxon>Candidatus Kaiseribacteriota</taxon>
    </lineage>
</organism>
<gene>
    <name evidence="19" type="ORF">A3C86_02200</name>
</gene>
<dbReference type="InterPro" id="IPR036950">
    <property type="entry name" value="PBP_transglycosylase"/>
</dbReference>
<dbReference type="GO" id="GO:0008658">
    <property type="term" value="F:penicillin binding"/>
    <property type="evidence" value="ECO:0007669"/>
    <property type="project" value="InterPro"/>
</dbReference>
<dbReference type="InterPro" id="IPR001264">
    <property type="entry name" value="Glyco_trans_51"/>
</dbReference>
<keyword evidence="6" id="KW-0645">Protease</keyword>
<evidence type="ECO:0000256" key="8">
    <source>
        <dbReference type="ARBA" id="ARBA00022679"/>
    </source>
</evidence>
<keyword evidence="5" id="KW-0121">Carboxypeptidase</keyword>
<keyword evidence="9" id="KW-0378">Hydrolase</keyword>
<sequence>MPPRHSPYSRWPRKAAARVHMFRVIKAVALAIFFLGMLSAGVIVAWGAVISIPSLDNFQNRMVAESTKIFDRTGNVLLYDVHGTMRRTTVPFDSISINIRNATVAIEDTEFYQHLGFRPLSFGRAMLVNIFSGRFVQGGSTITQQVVKNTILTRDKTIIRKLKEIILAIKLERIYSKDQILATYLNETSYGGTIYGVEEASQYFYGIDAKDVTLAQAAYLAALPQAPTRYSPYGSHRDELEARKNLVLLKMKENGFISDAEYQTAKNEKIEFKDEKDAGIKAPHFVFYVREYLEEKYGADAVANDGLRVITTLDYDLQKKAEDVIRTAAPLNEKNFNASNAGLVAIEPKSGQILAMVGSRGYFDKEIDGMVNVTLANRQPGSSFKPFVYATAFEKGYIPDTVVFDLQTQFSTFCEPSDTASSTPPCYSPGNYDEKFRGPMTLREALAQSVNVPSVKTLYLAGITDSLKTASDMGITTLGDKNQYGLTLVLGGGEVNLLEMTGAYGVFANDGVRNPPTPIIKVEDSAGNILESFVEKGGRVIDSQIARLMNDVLSDNTARTPEFGADSPLNFSGFQVADKTGTTNDFHDAWIIGYTPGIAMGAWAGNNDNSPMEKKIAAFIVAPMWHEVLAYALTKYQSAPFVPPAPESELDSLPQVLRGNWNTDPSKGLHDILYWVDKDNPRSGPPANPSGDPQFPHWEYPVQMWATANPQKLTTVKPALPASALLQFSITSPKKGSHVPGFAPLYVSASHSRPETVTRVAYYLNGQFVGSSIDTPYAIAVMPQSHGPASLRAVAESSLGNREQTISFTIQ</sequence>
<dbReference type="GO" id="GO:0009002">
    <property type="term" value="F:serine-type D-Ala-D-Ala carboxypeptidase activity"/>
    <property type="evidence" value="ECO:0007669"/>
    <property type="project" value="UniProtKB-EC"/>
</dbReference>
<dbReference type="InterPro" id="IPR012338">
    <property type="entry name" value="Beta-lactam/transpept-like"/>
</dbReference>
<evidence type="ECO:0000256" key="11">
    <source>
        <dbReference type="ARBA" id="ARBA00022984"/>
    </source>
</evidence>
<dbReference type="InterPro" id="IPR001460">
    <property type="entry name" value="PCN-bd_Tpept"/>
</dbReference>